<dbReference type="InterPro" id="IPR050541">
    <property type="entry name" value="LRR_TM_domain-containing"/>
</dbReference>
<keyword evidence="6" id="KW-1185">Reference proteome</keyword>
<feature type="region of interest" description="Disordered" evidence="4">
    <location>
        <begin position="83"/>
        <end position="133"/>
    </location>
</feature>
<dbReference type="Gene3D" id="3.80.10.10">
    <property type="entry name" value="Ribonuclease Inhibitor"/>
    <property type="match status" value="2"/>
</dbReference>
<feature type="compositionally biased region" description="Polar residues" evidence="4">
    <location>
        <begin position="117"/>
        <end position="133"/>
    </location>
</feature>
<dbReference type="GO" id="GO:0005886">
    <property type="term" value="C:plasma membrane"/>
    <property type="evidence" value="ECO:0007669"/>
    <property type="project" value="TreeGrafter"/>
</dbReference>
<dbReference type="Pfam" id="PF13855">
    <property type="entry name" value="LRR_8"/>
    <property type="match status" value="1"/>
</dbReference>
<dbReference type="EMBL" id="BPLR01014537">
    <property type="protein sequence ID" value="GIY69477.1"/>
    <property type="molecule type" value="Genomic_DNA"/>
</dbReference>
<dbReference type="AlphaFoldDB" id="A0AAV4VH45"/>
<name>A0AAV4VH45_CAEEX</name>
<dbReference type="InterPro" id="IPR001611">
    <property type="entry name" value="Leu-rich_rpt"/>
</dbReference>
<keyword evidence="3" id="KW-0677">Repeat</keyword>
<evidence type="ECO:0000256" key="4">
    <source>
        <dbReference type="SAM" id="MobiDB-lite"/>
    </source>
</evidence>
<comment type="caution">
    <text evidence="5">The sequence shown here is derived from an EMBL/GenBank/DDBJ whole genome shotgun (WGS) entry which is preliminary data.</text>
</comment>
<evidence type="ECO:0008006" key="7">
    <source>
        <dbReference type="Google" id="ProtNLM"/>
    </source>
</evidence>
<evidence type="ECO:0000256" key="2">
    <source>
        <dbReference type="ARBA" id="ARBA00022729"/>
    </source>
</evidence>
<keyword evidence="1" id="KW-0433">Leucine-rich repeat</keyword>
<evidence type="ECO:0000256" key="3">
    <source>
        <dbReference type="ARBA" id="ARBA00022737"/>
    </source>
</evidence>
<evidence type="ECO:0000313" key="6">
    <source>
        <dbReference type="Proteomes" id="UP001054945"/>
    </source>
</evidence>
<protein>
    <recommendedName>
        <fullName evidence="7">LRRCT domain-containing protein</fullName>
    </recommendedName>
</protein>
<accession>A0AAV4VH45</accession>
<dbReference type="Proteomes" id="UP001054945">
    <property type="component" value="Unassembled WGS sequence"/>
</dbReference>
<reference evidence="5 6" key="1">
    <citation type="submission" date="2021-06" db="EMBL/GenBank/DDBJ databases">
        <title>Caerostris extrusa draft genome.</title>
        <authorList>
            <person name="Kono N."/>
            <person name="Arakawa K."/>
        </authorList>
    </citation>
    <scope>NUCLEOTIDE SEQUENCE [LARGE SCALE GENOMIC DNA]</scope>
</reference>
<dbReference type="PANTHER" id="PTHR24369:SF210">
    <property type="entry name" value="CHAOPTIN-RELATED"/>
    <property type="match status" value="1"/>
</dbReference>
<gene>
    <name evidence="5" type="ORF">CEXT_351321</name>
</gene>
<keyword evidence="2" id="KW-0732">Signal</keyword>
<evidence type="ECO:0000313" key="5">
    <source>
        <dbReference type="EMBL" id="GIY69477.1"/>
    </source>
</evidence>
<proteinExistence type="predicted"/>
<dbReference type="InterPro" id="IPR032675">
    <property type="entry name" value="LRR_dom_sf"/>
</dbReference>
<dbReference type="PANTHER" id="PTHR24369">
    <property type="entry name" value="ANTIGEN BSP, PUTATIVE-RELATED"/>
    <property type="match status" value="1"/>
</dbReference>
<sequence>MSSLTGLYLKGNRIATLGSKIHALTQLRILSISNNQIRTITTTQLPPKLTHLFLAGNPFLCNKQMLPFLQFLNSTENLTTDDVCTPSQNGSALRHRGRDRGSELVQQQDPVFGRGKASQSNEVPFSRSQPHTQASRFPLLESQKFLTRVTLSNNPWTCDCTALDLKKWVVSKSILVLDVNEARCGPGMPNNPGLAERAIWVLPDRELCPDNTGLYISMGFGVVSKALHPPLILQFGKTNLQEISLHYLILSSFFLGNERASGL</sequence>
<dbReference type="SUPFAM" id="SSF52058">
    <property type="entry name" value="L domain-like"/>
    <property type="match status" value="2"/>
</dbReference>
<organism evidence="5 6">
    <name type="scientific">Caerostris extrusa</name>
    <name type="common">Bark spider</name>
    <name type="synonym">Caerostris bankana</name>
    <dbReference type="NCBI Taxonomy" id="172846"/>
    <lineage>
        <taxon>Eukaryota</taxon>
        <taxon>Metazoa</taxon>
        <taxon>Ecdysozoa</taxon>
        <taxon>Arthropoda</taxon>
        <taxon>Chelicerata</taxon>
        <taxon>Arachnida</taxon>
        <taxon>Araneae</taxon>
        <taxon>Araneomorphae</taxon>
        <taxon>Entelegynae</taxon>
        <taxon>Araneoidea</taxon>
        <taxon>Araneidae</taxon>
        <taxon>Caerostris</taxon>
    </lineage>
</organism>
<evidence type="ECO:0000256" key="1">
    <source>
        <dbReference type="ARBA" id="ARBA00022614"/>
    </source>
</evidence>